<evidence type="ECO:0000313" key="4">
    <source>
        <dbReference type="EMBL" id="EFQ81957.1"/>
    </source>
</evidence>
<protein>
    <submittedName>
        <fullName evidence="4">Acetyltransferase, GNAT family</fullName>
    </submittedName>
</protein>
<dbReference type="eggNOG" id="COG0456">
    <property type="taxonomic scope" value="Bacteria"/>
</dbReference>
<sequence>MSPSPGAVQLSAVAFDHPAAVALRADHMAAGDRLYASDPAALHRSGSEDLDPRSVVTTVVAHRADRPVGHACLRRLDDVVSPGMAGELEIKRMYVVPDERGRGVADLLLDAMHAAARDAGAARVVIHTGDRQVPALRFYARHGYVPIEVFEPYRAVTYSLCFEKLLDRPGPPADVRSDVTRG</sequence>
<dbReference type="InterPro" id="IPR016181">
    <property type="entry name" value="Acyl_CoA_acyltransferase"/>
</dbReference>
<dbReference type="EMBL" id="ACLF03000015">
    <property type="protein sequence ID" value="EFQ81957.1"/>
    <property type="molecule type" value="Genomic_DNA"/>
</dbReference>
<reference evidence="4" key="1">
    <citation type="submission" date="2010-08" db="EMBL/GenBank/DDBJ databases">
        <authorList>
            <person name="Muzny D."/>
            <person name="Qin X."/>
            <person name="Buhay C."/>
            <person name="Dugan-Rocha S."/>
            <person name="Ding Y."/>
            <person name="Chen G."/>
            <person name="Hawes A."/>
            <person name="Holder M."/>
            <person name="Jhangiani S."/>
            <person name="Johnson A."/>
            <person name="Khan Z."/>
            <person name="Li Z."/>
            <person name="Liu W."/>
            <person name="Liu X."/>
            <person name="Perez L."/>
            <person name="Shen H."/>
            <person name="Wang Q."/>
            <person name="Watt J."/>
            <person name="Xi L."/>
            <person name="Xin Y."/>
            <person name="Zhou J."/>
            <person name="Deng J."/>
            <person name="Jiang H."/>
            <person name="Liu Y."/>
            <person name="Qu J."/>
            <person name="Song X.-Z."/>
            <person name="Zhang L."/>
            <person name="Villasana D."/>
            <person name="Johnson A."/>
            <person name="Liu J."/>
            <person name="Liyanage D."/>
            <person name="Lorensuhewa L."/>
            <person name="Robinson T."/>
            <person name="Song A."/>
            <person name="Song B.-B."/>
            <person name="Dinh H."/>
            <person name="Thornton R."/>
            <person name="Coyle M."/>
            <person name="Francisco L."/>
            <person name="Jackson L."/>
            <person name="Javaid M."/>
            <person name="Korchina V."/>
            <person name="Kovar C."/>
            <person name="Mata R."/>
            <person name="Mathew T."/>
            <person name="Ngo R."/>
            <person name="Nguyen L."/>
            <person name="Nguyen N."/>
            <person name="Okwuonu G."/>
            <person name="Ongeri F."/>
            <person name="Pham C."/>
            <person name="Simmons D."/>
            <person name="Wilczek-Boney K."/>
            <person name="Hale W."/>
            <person name="Jakkamsetti A."/>
            <person name="Pham P."/>
            <person name="Ruth R."/>
            <person name="San Lucas F."/>
            <person name="Warren J."/>
            <person name="Zhang J."/>
            <person name="Zhao Z."/>
            <person name="Zhou C."/>
            <person name="Zhu D."/>
            <person name="Lee S."/>
            <person name="Bess C."/>
            <person name="Blankenburg K."/>
            <person name="Forbes L."/>
            <person name="Fu Q."/>
            <person name="Gubbala S."/>
            <person name="Hirani K."/>
            <person name="Jayaseelan J.C."/>
            <person name="Lara F."/>
            <person name="Munidasa M."/>
            <person name="Palculict T."/>
            <person name="Patil S."/>
            <person name="Pu L.-L."/>
            <person name="Saada N."/>
            <person name="Tang L."/>
            <person name="Weissenberger G."/>
            <person name="Zhu Y."/>
            <person name="Hemphill L."/>
            <person name="Shang Y."/>
            <person name="Youmans B."/>
            <person name="Ayvaz T."/>
            <person name="Ross M."/>
            <person name="Santibanez J."/>
            <person name="Aqrawi P."/>
            <person name="Gross S."/>
            <person name="Joshi V."/>
            <person name="Fowler G."/>
            <person name="Nazareth L."/>
            <person name="Reid J."/>
            <person name="Worley K."/>
            <person name="Petrosino J."/>
            <person name="Highlander S."/>
            <person name="Gibbs R."/>
        </authorList>
    </citation>
    <scope>NUCLEOTIDE SEQUENCE [LARGE SCALE GENOMIC DNA]</scope>
    <source>
        <strain evidence="4">DSM 15272</strain>
    </source>
</reference>
<dbReference type="PANTHER" id="PTHR43877">
    <property type="entry name" value="AMINOALKYLPHOSPHONATE N-ACETYLTRANSFERASE-RELATED-RELATED"/>
    <property type="match status" value="1"/>
</dbReference>
<keyword evidence="1" id="KW-0808">Transferase</keyword>
<dbReference type="HOGENOM" id="CLU_013985_11_8_11"/>
<dbReference type="CDD" id="cd04301">
    <property type="entry name" value="NAT_SF"/>
    <property type="match status" value="1"/>
</dbReference>
<evidence type="ECO:0000256" key="1">
    <source>
        <dbReference type="ARBA" id="ARBA00022679"/>
    </source>
</evidence>
<comment type="caution">
    <text evidence="4">The sequence shown here is derived from an EMBL/GenBank/DDBJ whole genome shotgun (WGS) entry which is preliminary data.</text>
</comment>
<dbReference type="RefSeq" id="WP_007078556.1">
    <property type="nucleotide sequence ID" value="NZ_CM001024.1"/>
</dbReference>
<dbReference type="AlphaFoldDB" id="E2SG10"/>
<dbReference type="InterPro" id="IPR000182">
    <property type="entry name" value="GNAT_dom"/>
</dbReference>
<keyword evidence="5" id="KW-1185">Reference proteome</keyword>
<dbReference type="GO" id="GO:0016747">
    <property type="term" value="F:acyltransferase activity, transferring groups other than amino-acyl groups"/>
    <property type="evidence" value="ECO:0007669"/>
    <property type="project" value="InterPro"/>
</dbReference>
<dbReference type="PROSITE" id="PS51186">
    <property type="entry name" value="GNAT"/>
    <property type="match status" value="1"/>
</dbReference>
<gene>
    <name evidence="4" type="ORF">HMPREF0063_12969</name>
</gene>
<evidence type="ECO:0000259" key="3">
    <source>
        <dbReference type="PROSITE" id="PS51186"/>
    </source>
</evidence>
<keyword evidence="2" id="KW-0012">Acyltransferase</keyword>
<dbReference type="Gene3D" id="3.40.630.30">
    <property type="match status" value="1"/>
</dbReference>
<dbReference type="Pfam" id="PF00583">
    <property type="entry name" value="Acetyltransf_1"/>
    <property type="match status" value="1"/>
</dbReference>
<name>E2SG10_9ACTN</name>
<proteinExistence type="predicted"/>
<evidence type="ECO:0000256" key="2">
    <source>
        <dbReference type="ARBA" id="ARBA00023315"/>
    </source>
</evidence>
<accession>E2SG10</accession>
<feature type="domain" description="N-acetyltransferase" evidence="3">
    <location>
        <begin position="21"/>
        <end position="167"/>
    </location>
</feature>
<evidence type="ECO:0000313" key="5">
    <source>
        <dbReference type="Proteomes" id="UP000003111"/>
    </source>
</evidence>
<dbReference type="Proteomes" id="UP000003111">
    <property type="component" value="Unassembled WGS sequence"/>
</dbReference>
<dbReference type="OrthoDB" id="70840at2"/>
<dbReference type="PANTHER" id="PTHR43877:SF2">
    <property type="entry name" value="AMINOALKYLPHOSPHONATE N-ACETYLTRANSFERASE-RELATED"/>
    <property type="match status" value="1"/>
</dbReference>
<dbReference type="SUPFAM" id="SSF55729">
    <property type="entry name" value="Acyl-CoA N-acyltransferases (Nat)"/>
    <property type="match status" value="1"/>
</dbReference>
<dbReference type="InterPro" id="IPR050832">
    <property type="entry name" value="Bact_Acetyltransf"/>
</dbReference>
<organism evidence="4 5">
    <name type="scientific">Aeromicrobium marinum DSM 15272</name>
    <dbReference type="NCBI Taxonomy" id="585531"/>
    <lineage>
        <taxon>Bacteria</taxon>
        <taxon>Bacillati</taxon>
        <taxon>Actinomycetota</taxon>
        <taxon>Actinomycetes</taxon>
        <taxon>Propionibacteriales</taxon>
        <taxon>Nocardioidaceae</taxon>
        <taxon>Aeromicrobium</taxon>
    </lineage>
</organism>
<dbReference type="STRING" id="585531.HMPREF0063_12969"/>